<feature type="compositionally biased region" description="Basic and acidic residues" evidence="1">
    <location>
        <begin position="169"/>
        <end position="184"/>
    </location>
</feature>
<gene>
    <name evidence="2" type="ORF">Naga_100129g9</name>
</gene>
<feature type="compositionally biased region" description="Polar residues" evidence="1">
    <location>
        <begin position="146"/>
        <end position="158"/>
    </location>
</feature>
<dbReference type="AlphaFoldDB" id="W7U4A4"/>
<comment type="caution">
    <text evidence="2">The sequence shown here is derived from an EMBL/GenBank/DDBJ whole genome shotgun (WGS) entry which is preliminary data.</text>
</comment>
<dbReference type="OrthoDB" id="43299at2759"/>
<name>W7U4A4_9STRA</name>
<evidence type="ECO:0000313" key="2">
    <source>
        <dbReference type="EMBL" id="EWM30613.1"/>
    </source>
</evidence>
<keyword evidence="3" id="KW-1185">Reference proteome</keyword>
<feature type="region of interest" description="Disordered" evidence="1">
    <location>
        <begin position="144"/>
        <end position="184"/>
    </location>
</feature>
<dbReference type="EMBL" id="AZIL01000025">
    <property type="protein sequence ID" value="EWM30613.1"/>
    <property type="molecule type" value="Genomic_DNA"/>
</dbReference>
<protein>
    <submittedName>
        <fullName evidence="2">Uncharacterized protein</fullName>
    </submittedName>
</protein>
<accession>W7U4A4</accession>
<dbReference type="Proteomes" id="UP000019335">
    <property type="component" value="Chromosome 1"/>
</dbReference>
<evidence type="ECO:0000256" key="1">
    <source>
        <dbReference type="SAM" id="MobiDB-lite"/>
    </source>
</evidence>
<proteinExistence type="predicted"/>
<evidence type="ECO:0000313" key="3">
    <source>
        <dbReference type="Proteomes" id="UP000019335"/>
    </source>
</evidence>
<reference evidence="2 3" key="1">
    <citation type="journal article" date="2014" name="Mol. Plant">
        <title>Chromosome Scale Genome Assembly and Transcriptome Profiling of Nannochloropsis gaditana in Nitrogen Depletion.</title>
        <authorList>
            <person name="Corteggiani Carpinelli E."/>
            <person name="Telatin A."/>
            <person name="Vitulo N."/>
            <person name="Forcato C."/>
            <person name="D'Angelo M."/>
            <person name="Schiavon R."/>
            <person name="Vezzi A."/>
            <person name="Giacometti G.M."/>
            <person name="Morosinotto T."/>
            <person name="Valle G."/>
        </authorList>
    </citation>
    <scope>NUCLEOTIDE SEQUENCE [LARGE SCALE GENOMIC DNA]</scope>
    <source>
        <strain evidence="2 3">B-31</strain>
    </source>
</reference>
<sequence>MSGTTAFPERYTWWDKRVKRPRMQGVAALPAWRRPRMPLSLGVFWLLGVTVASSDGKCRSCAGFAPVQMGGHTRRLSHTPSPLSLSKTSTPLGVITATKVKAKCSNVRTYIDVSTRGEFVTHTTASLLVGALSLVTITPPRMVQAAESSTDNPSTETNPVAPRRWISGKSEKPRGSKDRTGTKRDSNYLRCLSDCTTECRKPGQGPSKDNAECLEACQDYCCKTYEQCTYTQNYEG</sequence>
<organism evidence="2 3">
    <name type="scientific">Nannochloropsis gaditana</name>
    <dbReference type="NCBI Taxonomy" id="72520"/>
    <lineage>
        <taxon>Eukaryota</taxon>
        <taxon>Sar</taxon>
        <taxon>Stramenopiles</taxon>
        <taxon>Ochrophyta</taxon>
        <taxon>Eustigmatophyceae</taxon>
        <taxon>Eustigmatales</taxon>
        <taxon>Monodopsidaceae</taxon>
        <taxon>Nannochloropsis</taxon>
    </lineage>
</organism>